<dbReference type="GO" id="GO:0005506">
    <property type="term" value="F:iron ion binding"/>
    <property type="evidence" value="ECO:0007669"/>
    <property type="project" value="InterPro"/>
</dbReference>
<gene>
    <name evidence="2 3" type="primary">Cyp2r1</name>
</gene>
<keyword evidence="1" id="KW-1133">Transmembrane helix</keyword>
<dbReference type="ExpressionAtlas" id="D6RCU9">
    <property type="expression patterns" value="baseline and differential"/>
</dbReference>
<dbReference type="InterPro" id="IPR036396">
    <property type="entry name" value="Cyt_P450_sf"/>
</dbReference>
<dbReference type="SUPFAM" id="SSF48264">
    <property type="entry name" value="Cytochrome P450"/>
    <property type="match status" value="1"/>
</dbReference>
<dbReference type="SMR" id="D6RCU9"/>
<reference evidence="2" key="3">
    <citation type="submission" date="2025-05" db="UniProtKB">
        <authorList>
            <consortium name="Ensembl"/>
        </authorList>
    </citation>
    <scope>IDENTIFICATION</scope>
    <source>
        <strain evidence="2">C57BL/6J</strain>
    </source>
</reference>
<sequence length="83" mass="9011">MLELPGARACAGALAGALLLLLFVLVVRQLLRQRRPAGFPPGPPRLPFVGNICSLALSADLPHVYMRKQSRVYGEIDHAFLCS</sequence>
<dbReference type="Antibodypedia" id="24708">
    <property type="antibodies" value="225 antibodies from 28 providers"/>
</dbReference>
<feature type="transmembrane region" description="Helical" evidence="1">
    <location>
        <begin position="6"/>
        <end position="27"/>
    </location>
</feature>
<dbReference type="GO" id="GO:0020037">
    <property type="term" value="F:heme binding"/>
    <property type="evidence" value="ECO:0007669"/>
    <property type="project" value="InterPro"/>
</dbReference>
<protein>
    <submittedName>
        <fullName evidence="2">Cytochrome P450, family 2, subfamily r, polypeptide 1</fullName>
    </submittedName>
</protein>
<dbReference type="VEuPathDB" id="HostDB:ENSMUSG00000030670"/>
<keyword evidence="1" id="KW-0812">Transmembrane</keyword>
<keyword evidence="1" id="KW-0472">Membrane</keyword>
<evidence type="ECO:0000313" key="2">
    <source>
        <dbReference type="Ensembl" id="ENSMUSP00000123556.2"/>
    </source>
</evidence>
<dbReference type="HOGENOM" id="CLU_2541965_0_0_1"/>
<name>D6RCU9_MOUSE</name>
<dbReference type="GeneTree" id="ENSGT00940000158305"/>
<reference evidence="2 4" key="1">
    <citation type="journal article" date="2009" name="PLoS Biol.">
        <title>Lineage-specific biology revealed by a finished genome assembly of the mouse.</title>
        <authorList>
            <consortium name="Mouse Genome Sequencing Consortium"/>
            <person name="Church D.M."/>
            <person name="Goodstadt L."/>
            <person name="Hillier L.W."/>
            <person name="Zody M.C."/>
            <person name="Goldstein S."/>
            <person name="She X."/>
            <person name="Bult C.J."/>
            <person name="Agarwala R."/>
            <person name="Cherry J.L."/>
            <person name="DiCuccio M."/>
            <person name="Hlavina W."/>
            <person name="Kapustin Y."/>
            <person name="Meric P."/>
            <person name="Maglott D."/>
            <person name="Birtle Z."/>
            <person name="Marques A.C."/>
            <person name="Graves T."/>
            <person name="Zhou S."/>
            <person name="Teague B."/>
            <person name="Potamousis K."/>
            <person name="Churas C."/>
            <person name="Place M."/>
            <person name="Herschleb J."/>
            <person name="Runnheim R."/>
            <person name="Forrest D."/>
            <person name="Amos-Landgraf J."/>
            <person name="Schwartz D.C."/>
            <person name="Cheng Z."/>
            <person name="Lindblad-Toh K."/>
            <person name="Eichler E.E."/>
            <person name="Ponting C.P."/>
        </authorList>
    </citation>
    <scope>NUCLEOTIDE SEQUENCE [LARGE SCALE GENOMIC DNA]</scope>
    <source>
        <strain evidence="2 4">C57BL/6J</strain>
    </source>
</reference>
<dbReference type="Gene3D" id="1.10.630.10">
    <property type="entry name" value="Cytochrome P450"/>
    <property type="match status" value="1"/>
</dbReference>
<dbReference type="MGI" id="MGI:2449771">
    <property type="gene designation" value="Cyp2r1"/>
</dbReference>
<dbReference type="Ensembl" id="ENSMUST00000147428.2">
    <property type="protein sequence ID" value="ENSMUSP00000119605.2"/>
    <property type="gene ID" value="ENSMUSG00000030670.17"/>
</dbReference>
<evidence type="ECO:0000256" key="1">
    <source>
        <dbReference type="SAM" id="Phobius"/>
    </source>
</evidence>
<dbReference type="Bgee" id="ENSMUSG00000030670">
    <property type="expression patterns" value="Expressed in left lobe of liver and 72 other cell types or tissues"/>
</dbReference>
<organism evidence="2 4">
    <name type="scientific">Mus musculus</name>
    <name type="common">Mouse</name>
    <dbReference type="NCBI Taxonomy" id="10090"/>
    <lineage>
        <taxon>Eukaryota</taxon>
        <taxon>Metazoa</taxon>
        <taxon>Chordata</taxon>
        <taxon>Craniata</taxon>
        <taxon>Vertebrata</taxon>
        <taxon>Euteleostomi</taxon>
        <taxon>Mammalia</taxon>
        <taxon>Eutheria</taxon>
        <taxon>Euarchontoglires</taxon>
        <taxon>Glires</taxon>
        <taxon>Rodentia</taxon>
        <taxon>Myomorpha</taxon>
        <taxon>Muroidea</taxon>
        <taxon>Muridae</taxon>
        <taxon>Murinae</taxon>
        <taxon>Mus</taxon>
        <taxon>Mus</taxon>
    </lineage>
</organism>
<dbReference type="AlphaFoldDB" id="D6RCU9"/>
<reference evidence="2" key="2">
    <citation type="journal article" date="2011" name="PLoS Biol.">
        <title>Modernizing reference genome assemblies.</title>
        <authorList>
            <person name="Church D.M."/>
            <person name="Schneider V.A."/>
            <person name="Graves T."/>
            <person name="Auger K."/>
            <person name="Cunningham F."/>
            <person name="Bouk N."/>
            <person name="Chen H.C."/>
            <person name="Agarwala R."/>
            <person name="McLaren W.M."/>
            <person name="Ritchie G.R."/>
            <person name="Albracht D."/>
            <person name="Kremitzki M."/>
            <person name="Rock S."/>
            <person name="Kotkiewicz H."/>
            <person name="Kremitzki C."/>
            <person name="Wollam A."/>
            <person name="Trani L."/>
            <person name="Fulton L."/>
            <person name="Fulton R."/>
            <person name="Matthews L."/>
            <person name="Whitehead S."/>
            <person name="Chow W."/>
            <person name="Torrance J."/>
            <person name="Dunn M."/>
            <person name="Harden G."/>
            <person name="Threadgold G."/>
            <person name="Wood J."/>
            <person name="Collins J."/>
            <person name="Heath P."/>
            <person name="Griffiths G."/>
            <person name="Pelan S."/>
            <person name="Grafham D."/>
            <person name="Eichler E.E."/>
            <person name="Weinstock G."/>
            <person name="Mardis E.R."/>
            <person name="Wilson R.K."/>
            <person name="Howe K."/>
            <person name="Flicek P."/>
            <person name="Hubbard T."/>
        </authorList>
    </citation>
    <scope>NUCLEOTIDE SEQUENCE [LARGE SCALE GENOMIC DNA]</scope>
    <source>
        <strain evidence="2">C57BL/6J</strain>
    </source>
</reference>
<dbReference type="GO" id="GO:0016705">
    <property type="term" value="F:oxidoreductase activity, acting on paired donors, with incorporation or reduction of molecular oxygen"/>
    <property type="evidence" value="ECO:0007669"/>
    <property type="project" value="InterPro"/>
</dbReference>
<keyword evidence="4" id="KW-1185">Reference proteome</keyword>
<dbReference type="Proteomes" id="UP000000589">
    <property type="component" value="Chromosome 7"/>
</dbReference>
<dbReference type="Ensembl" id="ENSMUST00000138712.8">
    <property type="protein sequence ID" value="ENSMUSP00000123556.2"/>
    <property type="gene ID" value="ENSMUSG00000030670.17"/>
</dbReference>
<dbReference type="GO" id="GO:0004497">
    <property type="term" value="F:monooxygenase activity"/>
    <property type="evidence" value="ECO:0007669"/>
    <property type="project" value="InterPro"/>
</dbReference>
<evidence type="ECO:0000313" key="3">
    <source>
        <dbReference type="MGI" id="MGI:2449771"/>
    </source>
</evidence>
<proteinExistence type="predicted"/>
<evidence type="ECO:0000313" key="4">
    <source>
        <dbReference type="Proteomes" id="UP000000589"/>
    </source>
</evidence>
<accession>D6RCU9</accession>
<dbReference type="AGR" id="MGI:2449771"/>